<dbReference type="InterPro" id="IPR020846">
    <property type="entry name" value="MFS_dom"/>
</dbReference>
<keyword evidence="2" id="KW-0813">Transport</keyword>
<comment type="subcellular location">
    <subcellularLocation>
        <location evidence="1">Cell membrane</location>
        <topology evidence="1">Multi-pass membrane protein</topology>
    </subcellularLocation>
</comment>
<dbReference type="InterPro" id="IPR036259">
    <property type="entry name" value="MFS_trans_sf"/>
</dbReference>
<evidence type="ECO:0000256" key="3">
    <source>
        <dbReference type="ARBA" id="ARBA00022692"/>
    </source>
</evidence>
<dbReference type="STRING" id="1423777.FD46_GL001452"/>
<dbReference type="SUPFAM" id="SSF103473">
    <property type="entry name" value="MFS general substrate transporter"/>
    <property type="match status" value="1"/>
</dbReference>
<organism evidence="8 9">
    <name type="scientific">Liquorilactobacillus oeni DSM 19972</name>
    <dbReference type="NCBI Taxonomy" id="1423777"/>
    <lineage>
        <taxon>Bacteria</taxon>
        <taxon>Bacillati</taxon>
        <taxon>Bacillota</taxon>
        <taxon>Bacilli</taxon>
        <taxon>Lactobacillales</taxon>
        <taxon>Lactobacillaceae</taxon>
        <taxon>Liquorilactobacillus</taxon>
    </lineage>
</organism>
<dbReference type="Gene3D" id="1.20.1250.20">
    <property type="entry name" value="MFS general substrate transporter like domains"/>
    <property type="match status" value="1"/>
</dbReference>
<dbReference type="InterPro" id="IPR053160">
    <property type="entry name" value="MFS_DHA3_Transporter"/>
</dbReference>
<name>A0A0R1M8A3_9LACO</name>
<dbReference type="RefSeq" id="WP_338040985.1">
    <property type="nucleotide sequence ID" value="NZ_AZEH01000039.1"/>
</dbReference>
<reference evidence="8 9" key="1">
    <citation type="journal article" date="2015" name="Genome Announc.">
        <title>Expanding the biotechnology potential of lactobacilli through comparative genomics of 213 strains and associated genera.</title>
        <authorList>
            <person name="Sun Z."/>
            <person name="Harris H.M."/>
            <person name="McCann A."/>
            <person name="Guo C."/>
            <person name="Argimon S."/>
            <person name="Zhang W."/>
            <person name="Yang X."/>
            <person name="Jeffery I.B."/>
            <person name="Cooney J.C."/>
            <person name="Kagawa T.F."/>
            <person name="Liu W."/>
            <person name="Song Y."/>
            <person name="Salvetti E."/>
            <person name="Wrobel A."/>
            <person name="Rasinkangas P."/>
            <person name="Parkhill J."/>
            <person name="Rea M.C."/>
            <person name="O'Sullivan O."/>
            <person name="Ritari J."/>
            <person name="Douillard F.P."/>
            <person name="Paul Ross R."/>
            <person name="Yang R."/>
            <person name="Briner A.E."/>
            <person name="Felis G.E."/>
            <person name="de Vos W.M."/>
            <person name="Barrangou R."/>
            <person name="Klaenhammer T.R."/>
            <person name="Caufield P.W."/>
            <person name="Cui Y."/>
            <person name="Zhang H."/>
            <person name="O'Toole P.W."/>
        </authorList>
    </citation>
    <scope>NUCLEOTIDE SEQUENCE [LARGE SCALE GENOMIC DNA]</scope>
    <source>
        <strain evidence="8 9">DSM 19972</strain>
    </source>
</reference>
<evidence type="ECO:0000256" key="5">
    <source>
        <dbReference type="ARBA" id="ARBA00023136"/>
    </source>
</evidence>
<dbReference type="PROSITE" id="PS50850">
    <property type="entry name" value="MFS"/>
    <property type="match status" value="1"/>
</dbReference>
<evidence type="ECO:0000313" key="9">
    <source>
        <dbReference type="Proteomes" id="UP000051686"/>
    </source>
</evidence>
<evidence type="ECO:0000256" key="6">
    <source>
        <dbReference type="SAM" id="Phobius"/>
    </source>
</evidence>
<accession>A0A0R1M8A3</accession>
<feature type="transmembrane region" description="Helical" evidence="6">
    <location>
        <begin position="70"/>
        <end position="100"/>
    </location>
</feature>
<feature type="domain" description="Major facilitator superfamily (MFS) profile" evidence="7">
    <location>
        <begin position="1"/>
        <end position="109"/>
    </location>
</feature>
<dbReference type="GO" id="GO:0005886">
    <property type="term" value="C:plasma membrane"/>
    <property type="evidence" value="ECO:0007669"/>
    <property type="project" value="UniProtKB-SubCell"/>
</dbReference>
<proteinExistence type="predicted"/>
<evidence type="ECO:0000256" key="4">
    <source>
        <dbReference type="ARBA" id="ARBA00022989"/>
    </source>
</evidence>
<sequence>MKTKYQSNIANSYGYTFFSFFGITSLWVIYLQMKGLSLVKIGLCESIFHVASFIFEIPSGILADRLSYRFVLLCGRIVAIISALLMLFGNSFTFFGLGFVSSALSYMSL</sequence>
<feature type="transmembrane region" description="Helical" evidence="6">
    <location>
        <begin position="12"/>
        <end position="31"/>
    </location>
</feature>
<dbReference type="PATRIC" id="fig|1423777.3.peg.1501"/>
<dbReference type="GO" id="GO:0022857">
    <property type="term" value="F:transmembrane transporter activity"/>
    <property type="evidence" value="ECO:0007669"/>
    <property type="project" value="InterPro"/>
</dbReference>
<protein>
    <submittedName>
        <fullName evidence="8">Major facilitator superfamily protein</fullName>
    </submittedName>
</protein>
<evidence type="ECO:0000313" key="8">
    <source>
        <dbReference type="EMBL" id="KRL04326.1"/>
    </source>
</evidence>
<keyword evidence="3 6" id="KW-0812">Transmembrane</keyword>
<evidence type="ECO:0000256" key="2">
    <source>
        <dbReference type="ARBA" id="ARBA00022448"/>
    </source>
</evidence>
<keyword evidence="9" id="KW-1185">Reference proteome</keyword>
<dbReference type="PANTHER" id="PTHR23530">
    <property type="entry name" value="TRANSPORT PROTEIN-RELATED"/>
    <property type="match status" value="1"/>
</dbReference>
<dbReference type="Proteomes" id="UP000051686">
    <property type="component" value="Unassembled WGS sequence"/>
</dbReference>
<feature type="transmembrane region" description="Helical" evidence="6">
    <location>
        <begin position="37"/>
        <end position="58"/>
    </location>
</feature>
<keyword evidence="4 6" id="KW-1133">Transmembrane helix</keyword>
<evidence type="ECO:0000259" key="7">
    <source>
        <dbReference type="PROSITE" id="PS50850"/>
    </source>
</evidence>
<dbReference type="PANTHER" id="PTHR23530:SF1">
    <property type="entry name" value="PERMEASE, MAJOR FACILITATOR SUPERFAMILY-RELATED"/>
    <property type="match status" value="1"/>
</dbReference>
<evidence type="ECO:0000256" key="1">
    <source>
        <dbReference type="ARBA" id="ARBA00004651"/>
    </source>
</evidence>
<dbReference type="AlphaFoldDB" id="A0A0R1M8A3"/>
<gene>
    <name evidence="8" type="ORF">FD46_GL001452</name>
</gene>
<dbReference type="EMBL" id="AZEH01000039">
    <property type="protein sequence ID" value="KRL04326.1"/>
    <property type="molecule type" value="Genomic_DNA"/>
</dbReference>
<comment type="caution">
    <text evidence="8">The sequence shown here is derived from an EMBL/GenBank/DDBJ whole genome shotgun (WGS) entry which is preliminary data.</text>
</comment>
<keyword evidence="5 6" id="KW-0472">Membrane</keyword>